<reference evidence="6 7" key="1">
    <citation type="submission" date="2017-09" db="EMBL/GenBank/DDBJ databases">
        <title>Depth-based differentiation of microbial function through sediment-hosted aquifers and enrichment of novel symbionts in the deep terrestrial subsurface.</title>
        <authorList>
            <person name="Probst A.J."/>
            <person name="Ladd B."/>
            <person name="Jarett J.K."/>
            <person name="Geller-Mcgrath D.E."/>
            <person name="Sieber C.M."/>
            <person name="Emerson J.B."/>
            <person name="Anantharaman K."/>
            <person name="Thomas B.C."/>
            <person name="Malmstrom R."/>
            <person name="Stieglmeier M."/>
            <person name="Klingl A."/>
            <person name="Woyke T."/>
            <person name="Ryan C.M."/>
            <person name="Banfield J.F."/>
        </authorList>
    </citation>
    <scope>NUCLEOTIDE SEQUENCE [LARGE SCALE GENOMIC DNA]</scope>
    <source>
        <strain evidence="6">CG22_combo_CG10-13_8_21_14_all_39_10</strain>
    </source>
</reference>
<dbReference type="Pfam" id="PF01835">
    <property type="entry name" value="MG2"/>
    <property type="match status" value="1"/>
</dbReference>
<feature type="transmembrane region" description="Helical" evidence="2">
    <location>
        <begin position="12"/>
        <end position="30"/>
    </location>
</feature>
<dbReference type="InterPro" id="IPR011625">
    <property type="entry name" value="A2M_N_BRD"/>
</dbReference>
<dbReference type="GO" id="GO:0016539">
    <property type="term" value="P:intein-mediated protein splicing"/>
    <property type="evidence" value="ECO:0007669"/>
    <property type="project" value="InterPro"/>
</dbReference>
<accession>A0A2H0BKN4</accession>
<dbReference type="InterPro" id="IPR011626">
    <property type="entry name" value="Alpha-macroglobulin_TED"/>
</dbReference>
<dbReference type="SUPFAM" id="SSF48239">
    <property type="entry name" value="Terpenoid cyclases/Protein prenyltransferases"/>
    <property type="match status" value="1"/>
</dbReference>
<name>A0A2H0BKN4_9BACT</name>
<dbReference type="Gene3D" id="2.60.40.1930">
    <property type="match status" value="1"/>
</dbReference>
<dbReference type="PANTHER" id="PTHR40094">
    <property type="entry name" value="ALPHA-2-MACROGLOBULIN HOMOLOG"/>
    <property type="match status" value="1"/>
</dbReference>
<dbReference type="CDD" id="cd02891">
    <property type="entry name" value="A2M_like"/>
    <property type="match status" value="1"/>
</dbReference>
<dbReference type="Gene3D" id="2.20.130.20">
    <property type="match status" value="1"/>
</dbReference>
<dbReference type="SMART" id="SM01359">
    <property type="entry name" value="A2M_N_2"/>
    <property type="match status" value="1"/>
</dbReference>
<keyword evidence="2" id="KW-1133">Transmembrane helix</keyword>
<dbReference type="NCBIfam" id="TIGR01443">
    <property type="entry name" value="intein_Cterm"/>
    <property type="match status" value="1"/>
</dbReference>
<evidence type="ECO:0000256" key="2">
    <source>
        <dbReference type="SAM" id="Phobius"/>
    </source>
</evidence>
<dbReference type="InterPro" id="IPR041246">
    <property type="entry name" value="Bact_MG10"/>
</dbReference>
<feature type="domain" description="Hint" evidence="3">
    <location>
        <begin position="834"/>
        <end position="926"/>
    </location>
</feature>
<dbReference type="Gene3D" id="1.50.10.20">
    <property type="match status" value="2"/>
</dbReference>
<dbReference type="InterPro" id="IPR008930">
    <property type="entry name" value="Terpenoid_cyclase/PrenylTrfase"/>
</dbReference>
<evidence type="ECO:0000313" key="6">
    <source>
        <dbReference type="EMBL" id="PIP57600.1"/>
    </source>
</evidence>
<dbReference type="Pfam" id="PF07678">
    <property type="entry name" value="TED_complement"/>
    <property type="match status" value="1"/>
</dbReference>
<dbReference type="InterPro" id="IPR036844">
    <property type="entry name" value="Hint_dom_sf"/>
</dbReference>
<dbReference type="InterPro" id="IPR006141">
    <property type="entry name" value="Intein_N"/>
</dbReference>
<dbReference type="InterPro" id="IPR030934">
    <property type="entry name" value="Intein_C"/>
</dbReference>
<feature type="domain" description="Alpha-2-macroglobulin bait region" evidence="4">
    <location>
        <begin position="658"/>
        <end position="797"/>
    </location>
</feature>
<dbReference type="InterPro" id="IPR002890">
    <property type="entry name" value="MG2"/>
</dbReference>
<dbReference type="SMART" id="SM01419">
    <property type="entry name" value="Thiol-ester_cl"/>
    <property type="match status" value="1"/>
</dbReference>
<evidence type="ECO:0000256" key="1">
    <source>
        <dbReference type="ARBA" id="ARBA00010556"/>
    </source>
</evidence>
<comment type="similarity">
    <text evidence="1">Belongs to the protease inhibitor I39 (alpha-2-macroglobulin) family. Bacterial alpha-2-macroglobulin subfamily.</text>
</comment>
<proteinExistence type="inferred from homology"/>
<gene>
    <name evidence="6" type="ORF">COX03_02215</name>
</gene>
<dbReference type="Proteomes" id="UP000229847">
    <property type="component" value="Unassembled WGS sequence"/>
</dbReference>
<evidence type="ECO:0000259" key="4">
    <source>
        <dbReference type="SMART" id="SM01359"/>
    </source>
</evidence>
<sequence length="1702" mass="190480">MEQDNNKSENSFFSFVLFFVLFLSSFLAIFSSSITQEKQASIPTPKSTVALSETEDVLASSKRNYDAPTIYISGGDGYGSGGVIPLASTDEPAVYIASYSYSGEVEISLYRGDEQSLLDYLTHNKDNAQLKKKPDVSKFSLVTTIKQSIASSGFTNTVKTLLPLEENGIWFLQMKTAKSEEYAFVVRSDYGVLAKEGDHRLVFWAQSFKTKRKISGGKIKLYNLLNQVTVLEENSFDGDGIAASVLNPDIDIVIAEFDGKVAVIPINLRYMDRYNYRSFRAKEVPTKYFIFTDRPIYQPGDTVYFKAILRDDDDARYSIPQGTAKVKIYKDWDEKNNLVYENTLSITNSGSVYGEYKIPKDINTGDYQLKVDTGKTSSVGDWTYSGSSVSFEIQYYRKPEYTIDIETAQKELIAKDKLNFTIKGNYFSGQPLSGIVQYSIAAADFYSYEYFNDYNSFGNEDYYWWGYGSKKFEENVATFDEKGEARVEIEARDSETAGKNKIFTIEALFDNGSGNPVFARKNVLVYAGEFDIFRKDYGFGSQVNKEISLPIILKPHWNAKISQIPLKIKVRRENWVAKWNKDEKYPSYEKETENFPDLRLTTDNNGESTIKFTPSKVGSYVFSVEAADARGNLVKRDFHTWVTDKDYSYNYSQYENQLTVKGDKDKYNPGETVNLAIYSEVPDRDIFLSFERGRMDRFQIVSLTGKSALVQIPLSATDLPNIYATISSFSDFALDSGSTNISVSTEGKKIIVNLTPDRKMYGPGDTVNLNVETLDTAGNPVPSEVAVWAVDKALFELVDQKPGKIFDTFWKERWNDTLKAHSLEGIIILAAESGGCFSGETKILLADGKEKAISEIKAGEYILTKEKEQTPKLVKAKVKSVHKAEVAGYLIINRDLRVTENHFLWVNKGWKEAGSIQIGDELVDKNGQKLRVNSLEWIRGKFIVYNLEVEKHHTFFAGGVFAHNQKGGGGRTVFKDAAYWNPTVQTDGSGRAKVTFKLPDNLTTWVLAGIAASNETRVGQSTNEIVVNKNVIVRPILPNIIRIGDVLSVSALVQNFTEVDQNFDVSLDFDSGTITEPKQTTVLIKSRETKQISWQIEPQKESEKAAFVFSAVSKENQENFDKITSEIPVLQFGFRQKIGMAGEGNKEFEVKLSPDVDKSKSQVNLSFSSNLHGSLLSAMRYLIYYPYGCVEQITSAFVPAVVVKENPSLFKNYLEDQDLDKIINDSVKKLAKLQKSDGSWSWWAQKDSNYFVTAYVVEYLSRAKKLGYDDNGTLSRAMNLLRIKSNLIQNNEILKTYGLGFVDESNRKGVTITYNDPRLTVDVLALGIINNIRSGNNDPQTNGLNQLVSLAKQQGEEVYFEKGSRENFGSIEASTALAVRAMIAGGAERSLVTKAVRYLMRSRRFDYWANSFATAQVIQAIAGYAGSASESSPDYSFIVSLDGENLRSGKVTSSQQTIGEITIPGSEIKDSGSKVLISKQGEGQIYSTLVIDEWHTDKNSKAESHDMNVTREYLDKDYGSYKIIGLGDEVTVKLIISGLKTDENFAVLTDELPSGLVPINETFANEQFSKTFPYDDCYVSEITKNGVVLSLYNVKEGENICQYRARAVVQGKFLVPPAEASLMYSPEIWGRTSVETIEIKGSKSVTPRRPKDYRKLAAKKGILILKYLLGGVTLFGLGFGIWKFSKKSKNVDIPPPPTPPLS</sequence>
<dbReference type="InterPro" id="IPR003587">
    <property type="entry name" value="Hint_dom_N"/>
</dbReference>
<dbReference type="GO" id="GO:0004866">
    <property type="term" value="F:endopeptidase inhibitor activity"/>
    <property type="evidence" value="ECO:0007669"/>
    <property type="project" value="InterPro"/>
</dbReference>
<organism evidence="6 7">
    <name type="scientific">Candidatus Woesebacteria bacterium CG22_combo_CG10-13_8_21_14_all_39_10</name>
    <dbReference type="NCBI Taxonomy" id="1975059"/>
    <lineage>
        <taxon>Bacteria</taxon>
        <taxon>Candidatus Woeseibacteriota</taxon>
    </lineage>
</organism>
<feature type="transmembrane region" description="Helical" evidence="2">
    <location>
        <begin position="1664"/>
        <end position="1682"/>
    </location>
</feature>
<feature type="domain" description="Alpha-2-macroglobulin" evidence="5">
    <location>
        <begin position="977"/>
        <end position="1067"/>
    </location>
</feature>
<dbReference type="Gene3D" id="2.170.16.10">
    <property type="entry name" value="Hedgehog/Intein (Hint) domain"/>
    <property type="match status" value="1"/>
</dbReference>
<dbReference type="InterPro" id="IPR001599">
    <property type="entry name" value="Macroglobln_a2"/>
</dbReference>
<dbReference type="CDD" id="cd00081">
    <property type="entry name" value="Hint"/>
    <property type="match status" value="1"/>
</dbReference>
<dbReference type="SMART" id="SM01360">
    <property type="entry name" value="A2M"/>
    <property type="match status" value="1"/>
</dbReference>
<evidence type="ECO:0000259" key="5">
    <source>
        <dbReference type="SMART" id="SM01360"/>
    </source>
</evidence>
<dbReference type="InterPro" id="IPR051802">
    <property type="entry name" value="YfhM-like"/>
</dbReference>
<dbReference type="EMBL" id="PCSW01000066">
    <property type="protein sequence ID" value="PIP57600.1"/>
    <property type="molecule type" value="Genomic_DNA"/>
</dbReference>
<keyword evidence="2" id="KW-0472">Membrane</keyword>
<dbReference type="SMART" id="SM00306">
    <property type="entry name" value="HintN"/>
    <property type="match status" value="1"/>
</dbReference>
<dbReference type="Pfam" id="PF00207">
    <property type="entry name" value="A2M"/>
    <property type="match status" value="1"/>
</dbReference>
<keyword evidence="2" id="KW-0812">Transmembrane</keyword>
<dbReference type="GO" id="GO:0005615">
    <property type="term" value="C:extracellular space"/>
    <property type="evidence" value="ECO:0007669"/>
    <property type="project" value="InterPro"/>
</dbReference>
<comment type="caution">
    <text evidence="6">The sequence shown here is derived from an EMBL/GenBank/DDBJ whole genome shotgun (WGS) entry which is preliminary data.</text>
</comment>
<dbReference type="SUPFAM" id="SSF51294">
    <property type="entry name" value="Hedgehog/intein (Hint) domain"/>
    <property type="match status" value="1"/>
</dbReference>
<protein>
    <submittedName>
        <fullName evidence="6">Uncharacterized protein</fullName>
    </submittedName>
</protein>
<dbReference type="Pfam" id="PF07703">
    <property type="entry name" value="A2M_BRD"/>
    <property type="match status" value="1"/>
</dbReference>
<dbReference type="Pfam" id="PF07591">
    <property type="entry name" value="PT-HINT"/>
    <property type="match status" value="1"/>
</dbReference>
<dbReference type="PROSITE" id="PS50817">
    <property type="entry name" value="INTEIN_N_TER"/>
    <property type="match status" value="1"/>
</dbReference>
<dbReference type="PANTHER" id="PTHR40094:SF1">
    <property type="entry name" value="UBIQUITIN DOMAIN-CONTAINING PROTEIN"/>
    <property type="match status" value="1"/>
</dbReference>
<dbReference type="Pfam" id="PF17973">
    <property type="entry name" value="bMG10"/>
    <property type="match status" value="1"/>
</dbReference>
<dbReference type="PROSITE" id="PS50818">
    <property type="entry name" value="INTEIN_C_TER"/>
    <property type="match status" value="1"/>
</dbReference>
<evidence type="ECO:0000313" key="7">
    <source>
        <dbReference type="Proteomes" id="UP000229847"/>
    </source>
</evidence>
<evidence type="ECO:0000259" key="3">
    <source>
        <dbReference type="SMART" id="SM00306"/>
    </source>
</evidence>
<dbReference type="InterPro" id="IPR047565">
    <property type="entry name" value="Alpha-macroglob_thiol-ester_cl"/>
</dbReference>